<evidence type="ECO:0000313" key="4">
    <source>
        <dbReference type="EMBL" id="JAS07563.1"/>
    </source>
</evidence>
<dbReference type="GO" id="GO:0000076">
    <property type="term" value="P:DNA replication checkpoint signaling"/>
    <property type="evidence" value="ECO:0007669"/>
    <property type="project" value="TreeGrafter"/>
</dbReference>
<evidence type="ECO:0000313" key="7">
    <source>
        <dbReference type="EMBL" id="JAS34651.1"/>
    </source>
</evidence>
<comment type="similarity">
    <text evidence="1">Belongs to the timeless family.</text>
</comment>
<name>A0A1B6D1E3_9HEMI</name>
<dbReference type="GO" id="GO:0031298">
    <property type="term" value="C:replication fork protection complex"/>
    <property type="evidence" value="ECO:0007669"/>
    <property type="project" value="TreeGrafter"/>
</dbReference>
<dbReference type="EMBL" id="GEDC01029735">
    <property type="protein sequence ID" value="JAS07563.1"/>
    <property type="molecule type" value="Transcribed_RNA"/>
</dbReference>
<reference evidence="5" key="1">
    <citation type="submission" date="2015-12" db="EMBL/GenBank/DDBJ databases">
        <title>De novo transcriptome assembly of four potential Pierce s Disease insect vectors from Arizona vineyards.</title>
        <authorList>
            <person name="Tassone E.E."/>
        </authorList>
    </citation>
    <scope>NUCLEOTIDE SEQUENCE</scope>
</reference>
<evidence type="ECO:0000313" key="5">
    <source>
        <dbReference type="EMBL" id="JAS19497.1"/>
    </source>
</evidence>
<dbReference type="GO" id="GO:0003677">
    <property type="term" value="F:DNA binding"/>
    <property type="evidence" value="ECO:0007669"/>
    <property type="project" value="TreeGrafter"/>
</dbReference>
<feature type="compositionally biased region" description="Acidic residues" evidence="2">
    <location>
        <begin position="794"/>
        <end position="807"/>
    </location>
</feature>
<dbReference type="EMBL" id="GEDC01004928">
    <property type="protein sequence ID" value="JAS32370.1"/>
    <property type="molecule type" value="Transcribed_RNA"/>
</dbReference>
<dbReference type="InterPro" id="IPR044998">
    <property type="entry name" value="Timeless"/>
</dbReference>
<feature type="domain" description="Timeless C-terminal" evidence="3">
    <location>
        <begin position="601"/>
        <end position="701"/>
    </location>
</feature>
<feature type="compositionally biased region" description="Low complexity" evidence="2">
    <location>
        <begin position="81"/>
        <end position="92"/>
    </location>
</feature>
<evidence type="ECO:0000259" key="3">
    <source>
        <dbReference type="Pfam" id="PF05029"/>
    </source>
</evidence>
<accession>A0A1B6D1E3</accession>
<feature type="compositionally biased region" description="Basic residues" evidence="2">
    <location>
        <begin position="17"/>
        <end position="28"/>
    </location>
</feature>
<proteinExistence type="inferred from homology"/>
<feature type="compositionally biased region" description="Low complexity" evidence="2">
    <location>
        <begin position="36"/>
        <end position="45"/>
    </location>
</feature>
<dbReference type="AlphaFoldDB" id="A0A1B6D1E3"/>
<dbReference type="GO" id="GO:0043111">
    <property type="term" value="P:replication fork arrest"/>
    <property type="evidence" value="ECO:0007669"/>
    <property type="project" value="TreeGrafter"/>
</dbReference>
<feature type="region of interest" description="Disordered" evidence="2">
    <location>
        <begin position="59"/>
        <end position="145"/>
    </location>
</feature>
<feature type="region of interest" description="Disordered" evidence="2">
    <location>
        <begin position="1"/>
        <end position="45"/>
    </location>
</feature>
<dbReference type="EMBL" id="GEDC01017801">
    <property type="protein sequence ID" value="JAS19497.1"/>
    <property type="molecule type" value="Transcribed_RNA"/>
</dbReference>
<dbReference type="GO" id="GO:0009649">
    <property type="term" value="P:entrainment of circadian clock"/>
    <property type="evidence" value="ECO:0007669"/>
    <property type="project" value="TreeGrafter"/>
</dbReference>
<dbReference type="Pfam" id="PF05029">
    <property type="entry name" value="TIMELESS_C"/>
    <property type="match status" value="1"/>
</dbReference>
<sequence length="841" mass="96591">NYQRIADMIAKKGQIPPHKHNTNHHKNNQIKDDNNSSDSGNSNNKNYQRIADMIAKKGQIPPHKHNTNHHKNNQIKEDNNSSDSGNSNNKASEIGSSKNSINRTENETSEFSDRGYGTQVENQESMSTSSNEDEGGPFTCSKPVKPNHLLLKSRYPSWKTPLVTDNNNKELRKKKLIKRSRKNCMNIKNLQHHSPTDEEISKVLKEFTIDFLLKGYGYLVGELHAQLISNKNFQIDTSHFFWLVTYFLKIVAQLEIHLNLISPVLSFDILSYLTFEGMNLCEQLEVVRSQKGDLNSCLRRIHLVVTSIKEVVQTIDVYRKITHLSSEDKEYLTELQTKILKTNDLKCLFVLLLRHFDPTIQSKQYLQDIITTNHLLLMFLEKSPHNPDELKMSQHIEQFASSDVINQYGLLLEHFEENGEFINNCIFTILHHVGGDLDRVSVLFQSSVLNAFTKIKESNFPLCEDWLDLIEYVINKFITVPERLQLLHSNGVSSLPDMVSTSSRMLKNVWSQEETNNLYWYYIQSARSQDLIGKIVDYYRESGLGAKSRVDVVEQLWRQDIISNKQFEKFMAKEPKSASRSKLEGRNKIKEDKKLDDITVLRDHLLNENKGSYIKWVQNCLLETCYARLCLTHPGQCIVEPIAHHCALLEQPTPLVTWNADQRNAMQYQPFVILLQKLGFQQPTEAGKTFACIPSLWTPNYIYSVASVLSPIETETLKFDTSLLKLNDVEELENEIEDEIMQPNFLVSDLKVATSMKHKLTTMNCTSQKASDSNWLISVQQSKILMSAPSPMESQEDEDVENIDSDNDLGRMYVSDEEPTSPKVFKSHHSEDVSDILCDEI</sequence>
<dbReference type="EMBL" id="GEDC01002647">
    <property type="protein sequence ID" value="JAS34651.1"/>
    <property type="molecule type" value="Transcribed_RNA"/>
</dbReference>
<feature type="compositionally biased region" description="Polar residues" evidence="2">
    <location>
        <begin position="94"/>
        <end position="103"/>
    </location>
</feature>
<gene>
    <name evidence="6" type="ORF">g.43639</name>
    <name evidence="7" type="ORF">g.43641</name>
    <name evidence="5" type="ORF">g.43645</name>
    <name evidence="4" type="ORF">g.43650</name>
</gene>
<dbReference type="PANTHER" id="PTHR22940:SF5">
    <property type="entry name" value="PROTEIN TIMELESS"/>
    <property type="match status" value="1"/>
</dbReference>
<organism evidence="5">
    <name type="scientific">Clastoptera arizonana</name>
    <name type="common">Arizona spittle bug</name>
    <dbReference type="NCBI Taxonomy" id="38151"/>
    <lineage>
        <taxon>Eukaryota</taxon>
        <taxon>Metazoa</taxon>
        <taxon>Ecdysozoa</taxon>
        <taxon>Arthropoda</taxon>
        <taxon>Hexapoda</taxon>
        <taxon>Insecta</taxon>
        <taxon>Pterygota</taxon>
        <taxon>Neoptera</taxon>
        <taxon>Paraneoptera</taxon>
        <taxon>Hemiptera</taxon>
        <taxon>Auchenorrhyncha</taxon>
        <taxon>Cercopoidea</taxon>
        <taxon>Clastopteridae</taxon>
        <taxon>Clastoptera</taxon>
    </lineage>
</organism>
<evidence type="ECO:0000256" key="1">
    <source>
        <dbReference type="ARBA" id="ARBA00008174"/>
    </source>
</evidence>
<dbReference type="PANTHER" id="PTHR22940">
    <property type="entry name" value="TIMEOUT/TIMELESS-2"/>
    <property type="match status" value="1"/>
</dbReference>
<evidence type="ECO:0000256" key="2">
    <source>
        <dbReference type="SAM" id="MobiDB-lite"/>
    </source>
</evidence>
<feature type="region of interest" description="Disordered" evidence="2">
    <location>
        <begin position="789"/>
        <end position="833"/>
    </location>
</feature>
<dbReference type="InterPro" id="IPR007725">
    <property type="entry name" value="TIMELESS_C"/>
</dbReference>
<protein>
    <recommendedName>
        <fullName evidence="3">Timeless C-terminal domain-containing protein</fullName>
    </recommendedName>
</protein>
<evidence type="ECO:0000313" key="6">
    <source>
        <dbReference type="EMBL" id="JAS32370.1"/>
    </source>
</evidence>
<feature type="non-terminal residue" evidence="5">
    <location>
        <position position="1"/>
    </location>
</feature>
<feature type="compositionally biased region" description="Polar residues" evidence="2">
    <location>
        <begin position="119"/>
        <end position="130"/>
    </location>
</feature>
<feature type="compositionally biased region" description="Basic residues" evidence="2">
    <location>
        <begin position="62"/>
        <end position="73"/>
    </location>
</feature>
<dbReference type="GO" id="GO:0006281">
    <property type="term" value="P:DNA repair"/>
    <property type="evidence" value="ECO:0007669"/>
    <property type="project" value="TreeGrafter"/>
</dbReference>